<dbReference type="SUPFAM" id="SSF52540">
    <property type="entry name" value="P-loop containing nucleoside triphosphate hydrolases"/>
    <property type="match status" value="1"/>
</dbReference>
<evidence type="ECO:0000259" key="6">
    <source>
        <dbReference type="Pfam" id="PF00004"/>
    </source>
</evidence>
<keyword evidence="4" id="KW-0449">Lipoprotein</keyword>
<reference evidence="7 8" key="1">
    <citation type="submission" date="2022-01" db="EMBL/GenBank/DDBJ databases">
        <authorList>
            <person name="Xiong W."/>
            <person name="Schranz E."/>
        </authorList>
    </citation>
    <scope>NUCLEOTIDE SEQUENCE [LARGE SCALE GENOMIC DNA]</scope>
</reference>
<sequence length="244" mass="27953">MSVNMKEIQVVQNPKSCPLFKSYLIFYFLTLYLISLGMCLADETAVLLLYALVHGNSDFLEYVLVRTDIDTLLMPLLETLYDASRRTSNQMYMVIVNAFPILLRGSEEQFCTLFLMQKEKLNIEGQACCFYNQWIDGLLMSSPVSQIYAWLQIEMQSYLELWTNEKAMRFSHPCKGILLFGPPRKTLVAKALANEVGANFISITSSTLTSKVARLKVAMKIVKGEITHGAMNYLSYLLYFILYY</sequence>
<dbReference type="Pfam" id="PF09742">
    <property type="entry name" value="Dymeclin"/>
    <property type="match status" value="1"/>
</dbReference>
<dbReference type="GO" id="GO:0007030">
    <property type="term" value="P:Golgi organization"/>
    <property type="evidence" value="ECO:0007669"/>
    <property type="project" value="TreeGrafter"/>
</dbReference>
<evidence type="ECO:0000313" key="7">
    <source>
        <dbReference type="EMBL" id="CAH1433810.1"/>
    </source>
</evidence>
<dbReference type="GO" id="GO:0016887">
    <property type="term" value="F:ATP hydrolysis activity"/>
    <property type="evidence" value="ECO:0007669"/>
    <property type="project" value="InterPro"/>
</dbReference>
<dbReference type="PANTHER" id="PTHR12895:SF9">
    <property type="entry name" value="DYMECLIN"/>
    <property type="match status" value="1"/>
</dbReference>
<evidence type="ECO:0000256" key="1">
    <source>
        <dbReference type="ARBA" id="ARBA00010603"/>
    </source>
</evidence>
<evidence type="ECO:0000256" key="5">
    <source>
        <dbReference type="SAM" id="Phobius"/>
    </source>
</evidence>
<evidence type="ECO:0000256" key="2">
    <source>
        <dbReference type="ARBA" id="ARBA00015736"/>
    </source>
</evidence>
<dbReference type="PANTHER" id="PTHR12895">
    <property type="entry name" value="DYMECLIN"/>
    <property type="match status" value="1"/>
</dbReference>
<feature type="transmembrane region" description="Helical" evidence="5">
    <location>
        <begin position="24"/>
        <end position="53"/>
    </location>
</feature>
<dbReference type="EMBL" id="CAKMRJ010003334">
    <property type="protein sequence ID" value="CAH1433810.1"/>
    <property type="molecule type" value="Genomic_DNA"/>
</dbReference>
<dbReference type="GO" id="GO:0005524">
    <property type="term" value="F:ATP binding"/>
    <property type="evidence" value="ECO:0007669"/>
    <property type="project" value="InterPro"/>
</dbReference>
<dbReference type="Gene3D" id="3.40.50.300">
    <property type="entry name" value="P-loop containing nucleotide triphosphate hydrolases"/>
    <property type="match status" value="1"/>
</dbReference>
<protein>
    <recommendedName>
        <fullName evidence="2">Dymeclin</fullName>
    </recommendedName>
</protein>
<feature type="domain" description="ATPase AAA-type core" evidence="6">
    <location>
        <begin position="177"/>
        <end position="212"/>
    </location>
</feature>
<comment type="similarity">
    <text evidence="1">Belongs to the dymeclin family.</text>
</comment>
<dbReference type="AlphaFoldDB" id="A0AAU9N3R8"/>
<accession>A0AAU9N3R8</accession>
<dbReference type="GO" id="GO:0005794">
    <property type="term" value="C:Golgi apparatus"/>
    <property type="evidence" value="ECO:0007669"/>
    <property type="project" value="TreeGrafter"/>
</dbReference>
<dbReference type="InterPro" id="IPR019142">
    <property type="entry name" value="Dymeclin"/>
</dbReference>
<evidence type="ECO:0000313" key="8">
    <source>
        <dbReference type="Proteomes" id="UP001157418"/>
    </source>
</evidence>
<gene>
    <name evidence="7" type="ORF">LVIROSA_LOCUS20378</name>
</gene>
<dbReference type="Proteomes" id="UP001157418">
    <property type="component" value="Unassembled WGS sequence"/>
</dbReference>
<evidence type="ECO:0000256" key="3">
    <source>
        <dbReference type="ARBA" id="ARBA00022707"/>
    </source>
</evidence>
<keyword evidence="3" id="KW-0519">Myristate</keyword>
<dbReference type="InterPro" id="IPR003959">
    <property type="entry name" value="ATPase_AAA_core"/>
</dbReference>
<dbReference type="InterPro" id="IPR027417">
    <property type="entry name" value="P-loop_NTPase"/>
</dbReference>
<dbReference type="Pfam" id="PF00004">
    <property type="entry name" value="AAA"/>
    <property type="match status" value="1"/>
</dbReference>
<keyword evidence="5" id="KW-0812">Transmembrane</keyword>
<comment type="caution">
    <text evidence="7">The sequence shown here is derived from an EMBL/GenBank/DDBJ whole genome shotgun (WGS) entry which is preliminary data.</text>
</comment>
<keyword evidence="5" id="KW-0472">Membrane</keyword>
<organism evidence="7 8">
    <name type="scientific">Lactuca virosa</name>
    <dbReference type="NCBI Taxonomy" id="75947"/>
    <lineage>
        <taxon>Eukaryota</taxon>
        <taxon>Viridiplantae</taxon>
        <taxon>Streptophyta</taxon>
        <taxon>Embryophyta</taxon>
        <taxon>Tracheophyta</taxon>
        <taxon>Spermatophyta</taxon>
        <taxon>Magnoliopsida</taxon>
        <taxon>eudicotyledons</taxon>
        <taxon>Gunneridae</taxon>
        <taxon>Pentapetalae</taxon>
        <taxon>asterids</taxon>
        <taxon>campanulids</taxon>
        <taxon>Asterales</taxon>
        <taxon>Asteraceae</taxon>
        <taxon>Cichorioideae</taxon>
        <taxon>Cichorieae</taxon>
        <taxon>Lactucinae</taxon>
        <taxon>Lactuca</taxon>
    </lineage>
</organism>
<evidence type="ECO:0000256" key="4">
    <source>
        <dbReference type="ARBA" id="ARBA00023288"/>
    </source>
</evidence>
<keyword evidence="5" id="KW-1133">Transmembrane helix</keyword>
<proteinExistence type="inferred from homology"/>
<name>A0AAU9N3R8_9ASTR</name>
<keyword evidence="8" id="KW-1185">Reference proteome</keyword>